<protein>
    <submittedName>
        <fullName evidence="1">Uncharacterized protein</fullName>
    </submittedName>
</protein>
<dbReference type="Gene3D" id="3.40.50.720">
    <property type="entry name" value="NAD(P)-binding Rossmann-like Domain"/>
    <property type="match status" value="1"/>
</dbReference>
<reference evidence="1 2" key="1">
    <citation type="submission" date="2013-12" db="EMBL/GenBank/DDBJ databases">
        <title>NBRP : Genome information of microbial organism related human and environment.</title>
        <authorList>
            <person name="Hattori M."/>
            <person name="Oshima K."/>
            <person name="Inaba H."/>
            <person name="Suda W."/>
            <person name="Sakamoto M."/>
            <person name="Iino T."/>
            <person name="Kitahara M."/>
            <person name="Oshida Y."/>
            <person name="Iida T."/>
            <person name="Kudo T."/>
            <person name="Itoh T."/>
            <person name="Ahmed I."/>
            <person name="Ohkuma M."/>
        </authorList>
    </citation>
    <scope>NUCLEOTIDE SEQUENCE [LARGE SCALE GENOMIC DNA]</scope>
    <source>
        <strain evidence="1 2">JCM 21738</strain>
    </source>
</reference>
<evidence type="ECO:0000313" key="2">
    <source>
        <dbReference type="Proteomes" id="UP000018949"/>
    </source>
</evidence>
<gene>
    <name evidence="1" type="ORF">JCM21738_540</name>
</gene>
<keyword evidence="2" id="KW-1185">Reference proteome</keyword>
<accession>W4RIA5</accession>
<dbReference type="Proteomes" id="UP000018949">
    <property type="component" value="Unassembled WGS sequence"/>
</dbReference>
<dbReference type="eggNOG" id="COG0334">
    <property type="taxonomic scope" value="Bacteria"/>
</dbReference>
<organism evidence="1 2">
    <name type="scientific">Mesobacillus boroniphilus JCM 21738</name>
    <dbReference type="NCBI Taxonomy" id="1294265"/>
    <lineage>
        <taxon>Bacteria</taxon>
        <taxon>Bacillati</taxon>
        <taxon>Bacillota</taxon>
        <taxon>Bacilli</taxon>
        <taxon>Bacillales</taxon>
        <taxon>Bacillaceae</taxon>
        <taxon>Mesobacillus</taxon>
    </lineage>
</organism>
<dbReference type="AlphaFoldDB" id="W4RIA5"/>
<name>W4RIA5_9BACI</name>
<proteinExistence type="predicted"/>
<evidence type="ECO:0000313" key="1">
    <source>
        <dbReference type="EMBL" id="GAE43872.1"/>
    </source>
</evidence>
<dbReference type="EMBL" id="BAUW01000003">
    <property type="protein sequence ID" value="GAE43872.1"/>
    <property type="molecule type" value="Genomic_DNA"/>
</dbReference>
<sequence>MADELHEYSRDRAFKNASIIYDILEKIYKISKTHDIPTYKAANILVEEKIEKIGKIQSKYTG</sequence>
<comment type="caution">
    <text evidence="1">The sequence shown here is derived from an EMBL/GenBank/DDBJ whole genome shotgun (WGS) entry which is preliminary data.</text>
</comment>